<feature type="region of interest" description="Disordered" evidence="1">
    <location>
        <begin position="1"/>
        <end position="42"/>
    </location>
</feature>
<dbReference type="EMBL" id="JALLPJ020001183">
    <property type="protein sequence ID" value="KAL3774643.1"/>
    <property type="molecule type" value="Genomic_DNA"/>
</dbReference>
<dbReference type="InterPro" id="IPR009057">
    <property type="entry name" value="Homeodomain-like_sf"/>
</dbReference>
<dbReference type="PROSITE" id="PS51294">
    <property type="entry name" value="HTH_MYB"/>
    <property type="match status" value="2"/>
</dbReference>
<evidence type="ECO:0000313" key="4">
    <source>
        <dbReference type="EMBL" id="KAL3774643.1"/>
    </source>
</evidence>
<dbReference type="SMART" id="SM00717">
    <property type="entry name" value="SANT"/>
    <property type="match status" value="2"/>
</dbReference>
<dbReference type="PANTHER" id="PTHR45614:SF232">
    <property type="entry name" value="TRANSCRIPTION FACTOR MYB3R-2"/>
    <property type="match status" value="1"/>
</dbReference>
<keyword evidence="5" id="KW-1185">Reference proteome</keyword>
<feature type="compositionally biased region" description="Basic and acidic residues" evidence="1">
    <location>
        <begin position="32"/>
        <end position="42"/>
    </location>
</feature>
<feature type="compositionally biased region" description="Basic and acidic residues" evidence="1">
    <location>
        <begin position="292"/>
        <end position="301"/>
    </location>
</feature>
<dbReference type="InterPro" id="IPR001005">
    <property type="entry name" value="SANT/Myb"/>
</dbReference>
<sequence>MVLKIDKLEGEAPANTGSNSESFDPPPKKHKVDKEQQGQAAVEKEVAPAVPLLCAGCKISDKDAVGALLLFDDPEEDEKDKKIGDEKRYCAKCIVGKKVRVFWPVDSQWYIANVQEYDTETGEHLLQYPDGDKEWVRIGEDHTTNTSYREYCSSLKGGNALQGSVSFPFSGLGRSMSQGLGVEGETMEPLKKDSMQQLNLDRSSSSMSSFGIGAAIGRQHSFHGHYPYGPTALPPFQLLSPNYTHSFSSRKGEEGGVKGEAPGAPYLYGAGSESWDGPPPNHQYRAQAPHPYDPRSQDRHQPPYPYEHPQHPYPRAIGDSKDGAGEAHPYYPPHPSYIRQQPPPPNSRPEHQTWQGHPPHYPPGYYNGQPPPMYSYPGHHPPPQSSEPPLISPATPDGTAPPDASRKRVATAEKPPKLPPINGADKSKKAATVTWTKEEDDHLLDMVFEMKHPLKWSVIAQNLGTNRTGKQCRERYVNHLNPRLKTCDWTPTEDFVIWRLYATIGTQWAKMSKVIPGRTDNGIKNRFHNLKRQLDREEESRIRAPTPDGYEAKVRFNWIREIPPDMRSSIEELWSVERGIGKIAAGTFKTGRDVEEDSNGNRFGPFEKVTTPVQCLRCGLYAPSVQCGYEICTKTEWCRACTDIPMHMSGNTLRECLNLKKIQDQKLVHSLEGLMNGLHVK</sequence>
<dbReference type="Gene3D" id="2.30.30.140">
    <property type="match status" value="1"/>
</dbReference>
<feature type="compositionally biased region" description="Pro residues" evidence="1">
    <location>
        <begin position="330"/>
        <end position="347"/>
    </location>
</feature>
<feature type="region of interest" description="Disordered" evidence="1">
    <location>
        <begin position="244"/>
        <end position="432"/>
    </location>
</feature>
<proteinExistence type="predicted"/>
<dbReference type="AlphaFoldDB" id="A0ABD3NFG0"/>
<protein>
    <submittedName>
        <fullName evidence="4">Uncharacterized protein</fullName>
    </submittedName>
</protein>
<feature type="domain" description="HTH myb-type" evidence="3">
    <location>
        <begin position="485"/>
        <end position="535"/>
    </location>
</feature>
<evidence type="ECO:0000259" key="3">
    <source>
        <dbReference type="PROSITE" id="PS51294"/>
    </source>
</evidence>
<dbReference type="Pfam" id="PF13921">
    <property type="entry name" value="Myb_DNA-bind_6"/>
    <property type="match status" value="1"/>
</dbReference>
<dbReference type="Gene3D" id="1.10.10.60">
    <property type="entry name" value="Homeodomain-like"/>
    <property type="match status" value="2"/>
</dbReference>
<accession>A0ABD3NFG0</accession>
<dbReference type="InterPro" id="IPR050560">
    <property type="entry name" value="MYB_TF"/>
</dbReference>
<dbReference type="Proteomes" id="UP001530400">
    <property type="component" value="Unassembled WGS sequence"/>
</dbReference>
<organism evidence="4 5">
    <name type="scientific">Cyclotella atomus</name>
    <dbReference type="NCBI Taxonomy" id="382360"/>
    <lineage>
        <taxon>Eukaryota</taxon>
        <taxon>Sar</taxon>
        <taxon>Stramenopiles</taxon>
        <taxon>Ochrophyta</taxon>
        <taxon>Bacillariophyta</taxon>
        <taxon>Coscinodiscophyceae</taxon>
        <taxon>Thalassiosirophycidae</taxon>
        <taxon>Stephanodiscales</taxon>
        <taxon>Stephanodiscaceae</taxon>
        <taxon>Cyclotella</taxon>
    </lineage>
</organism>
<comment type="caution">
    <text evidence="4">The sequence shown here is derived from an EMBL/GenBank/DDBJ whole genome shotgun (WGS) entry which is preliminary data.</text>
</comment>
<feature type="compositionally biased region" description="Pro residues" evidence="1">
    <location>
        <begin position="369"/>
        <end position="386"/>
    </location>
</feature>
<feature type="compositionally biased region" description="Basic and acidic residues" evidence="1">
    <location>
        <begin position="1"/>
        <end position="10"/>
    </location>
</feature>
<evidence type="ECO:0000259" key="2">
    <source>
        <dbReference type="PROSITE" id="PS50090"/>
    </source>
</evidence>
<feature type="compositionally biased region" description="Low complexity" evidence="1">
    <location>
        <begin position="393"/>
        <end position="403"/>
    </location>
</feature>
<evidence type="ECO:0000256" key="1">
    <source>
        <dbReference type="SAM" id="MobiDB-lite"/>
    </source>
</evidence>
<gene>
    <name evidence="4" type="ORF">ACHAWO_008309</name>
</gene>
<feature type="compositionally biased region" description="Basic and acidic residues" evidence="1">
    <location>
        <begin position="404"/>
        <end position="416"/>
    </location>
</feature>
<dbReference type="PANTHER" id="PTHR45614">
    <property type="entry name" value="MYB PROTEIN-RELATED"/>
    <property type="match status" value="1"/>
</dbReference>
<name>A0ABD3NFG0_9STRA</name>
<feature type="compositionally biased region" description="Low complexity" evidence="1">
    <location>
        <begin position="355"/>
        <end position="368"/>
    </location>
</feature>
<evidence type="ECO:0000313" key="5">
    <source>
        <dbReference type="Proteomes" id="UP001530400"/>
    </source>
</evidence>
<feature type="domain" description="Myb-like" evidence="2">
    <location>
        <begin position="427"/>
        <end position="480"/>
    </location>
</feature>
<dbReference type="InterPro" id="IPR017930">
    <property type="entry name" value="Myb_dom"/>
</dbReference>
<dbReference type="PROSITE" id="PS50090">
    <property type="entry name" value="MYB_LIKE"/>
    <property type="match status" value="2"/>
</dbReference>
<dbReference type="CDD" id="cd00167">
    <property type="entry name" value="SANT"/>
    <property type="match status" value="2"/>
</dbReference>
<dbReference type="SUPFAM" id="SSF46689">
    <property type="entry name" value="Homeodomain-like"/>
    <property type="match status" value="1"/>
</dbReference>
<feature type="domain" description="HTH myb-type" evidence="3">
    <location>
        <begin position="427"/>
        <end position="484"/>
    </location>
</feature>
<reference evidence="4 5" key="1">
    <citation type="submission" date="2024-10" db="EMBL/GenBank/DDBJ databases">
        <title>Updated reference genomes for cyclostephanoid diatoms.</title>
        <authorList>
            <person name="Roberts W.R."/>
            <person name="Alverson A.J."/>
        </authorList>
    </citation>
    <scope>NUCLEOTIDE SEQUENCE [LARGE SCALE GENOMIC DNA]</scope>
    <source>
        <strain evidence="4 5">AJA010-31</strain>
    </source>
</reference>
<feature type="domain" description="Myb-like" evidence="2">
    <location>
        <begin position="481"/>
        <end position="531"/>
    </location>
</feature>
<dbReference type="CDD" id="cd20404">
    <property type="entry name" value="Tudor_Agenet_AtEML-like"/>
    <property type="match status" value="1"/>
</dbReference>